<sequence length="129" mass="14923">MAEEDRYSVAEFARRYKLSEKELPAFCELFGVSQDTVLTREEFKGMLARFESSGGVEEPPQPTQEPQREAKEEEVAKEKKQPLSRWAQERKLTRPRVAVLKNAMGWDEQTKITEAELQAAINKHLLNKE</sequence>
<dbReference type="EMBL" id="NJBO01000014">
    <property type="protein sequence ID" value="TKJ41320.1"/>
    <property type="molecule type" value="Genomic_DNA"/>
</dbReference>
<accession>A0A532V271</accession>
<name>A0A532V271_UNCT6</name>
<proteinExistence type="predicted"/>
<evidence type="ECO:0000256" key="1">
    <source>
        <dbReference type="SAM" id="MobiDB-lite"/>
    </source>
</evidence>
<comment type="caution">
    <text evidence="2">The sequence shown here is derived from an EMBL/GenBank/DDBJ whole genome shotgun (WGS) entry which is preliminary data.</text>
</comment>
<feature type="compositionally biased region" description="Basic and acidic residues" evidence="1">
    <location>
        <begin position="66"/>
        <end position="89"/>
    </location>
</feature>
<organism evidence="2 3">
    <name type="scientific">candidate division TA06 bacterium B3_TA06</name>
    <dbReference type="NCBI Taxonomy" id="2012487"/>
    <lineage>
        <taxon>Bacteria</taxon>
        <taxon>Bacteria division TA06</taxon>
    </lineage>
</organism>
<dbReference type="Proteomes" id="UP000317778">
    <property type="component" value="Unassembled WGS sequence"/>
</dbReference>
<evidence type="ECO:0000313" key="3">
    <source>
        <dbReference type="Proteomes" id="UP000317778"/>
    </source>
</evidence>
<protein>
    <submittedName>
        <fullName evidence="2">Uncharacterized protein</fullName>
    </submittedName>
</protein>
<evidence type="ECO:0000313" key="2">
    <source>
        <dbReference type="EMBL" id="TKJ41320.1"/>
    </source>
</evidence>
<reference evidence="2 3" key="1">
    <citation type="submission" date="2017-06" db="EMBL/GenBank/DDBJ databases">
        <title>Novel microbial phyla capable of carbon fixation and sulfur reduction in deep-sea sediments.</title>
        <authorList>
            <person name="Huang J."/>
            <person name="Baker B."/>
            <person name="Wang Y."/>
        </authorList>
    </citation>
    <scope>NUCLEOTIDE SEQUENCE [LARGE SCALE GENOMIC DNA]</scope>
    <source>
        <strain evidence="2">B3_TA06</strain>
    </source>
</reference>
<feature type="region of interest" description="Disordered" evidence="1">
    <location>
        <begin position="50"/>
        <end position="89"/>
    </location>
</feature>
<gene>
    <name evidence="2" type="ORF">CEE36_08370</name>
</gene>
<dbReference type="AlphaFoldDB" id="A0A532V271"/>